<keyword evidence="11" id="KW-1185">Reference proteome</keyword>
<name>I7LVV8_TETTS</name>
<dbReference type="Pfam" id="PF00520">
    <property type="entry name" value="Ion_trans"/>
    <property type="match status" value="1"/>
</dbReference>
<feature type="compositionally biased region" description="Polar residues" evidence="7">
    <location>
        <begin position="794"/>
        <end position="806"/>
    </location>
</feature>
<keyword evidence="4 8" id="KW-1133">Transmembrane helix</keyword>
<feature type="transmembrane region" description="Helical" evidence="8">
    <location>
        <begin position="257"/>
        <end position="273"/>
    </location>
</feature>
<feature type="transmembrane region" description="Helical" evidence="8">
    <location>
        <begin position="235"/>
        <end position="251"/>
    </location>
</feature>
<dbReference type="OrthoDB" id="291441at2759"/>
<feature type="domain" description="Cyclic nucleotide-binding" evidence="9">
    <location>
        <begin position="581"/>
        <end position="629"/>
    </location>
</feature>
<evidence type="ECO:0000259" key="9">
    <source>
        <dbReference type="PROSITE" id="PS50042"/>
    </source>
</evidence>
<dbReference type="Gene3D" id="2.60.120.10">
    <property type="entry name" value="Jelly Rolls"/>
    <property type="match status" value="1"/>
</dbReference>
<dbReference type="GO" id="GO:0035725">
    <property type="term" value="P:sodium ion transmembrane transport"/>
    <property type="evidence" value="ECO:0007669"/>
    <property type="project" value="TreeGrafter"/>
</dbReference>
<dbReference type="InterPro" id="IPR005821">
    <property type="entry name" value="Ion_trans_dom"/>
</dbReference>
<keyword evidence="2" id="KW-0813">Transport</keyword>
<feature type="transmembrane region" description="Helical" evidence="8">
    <location>
        <begin position="293"/>
        <end position="314"/>
    </location>
</feature>
<feature type="compositionally biased region" description="Polar residues" evidence="7">
    <location>
        <begin position="1107"/>
        <end position="1136"/>
    </location>
</feature>
<dbReference type="eggNOG" id="KOG0501">
    <property type="taxonomic scope" value="Eukaryota"/>
</dbReference>
<dbReference type="Proteomes" id="UP000009168">
    <property type="component" value="Unassembled WGS sequence"/>
</dbReference>
<evidence type="ECO:0000256" key="4">
    <source>
        <dbReference type="ARBA" id="ARBA00022989"/>
    </source>
</evidence>
<dbReference type="KEGG" id="tet:TTHERM_00663920"/>
<evidence type="ECO:0000256" key="5">
    <source>
        <dbReference type="ARBA" id="ARBA00023065"/>
    </source>
</evidence>
<keyword evidence="6 8" id="KW-0472">Membrane</keyword>
<dbReference type="GeneID" id="7837865"/>
<dbReference type="Gene3D" id="1.10.287.70">
    <property type="match status" value="1"/>
</dbReference>
<evidence type="ECO:0000313" key="10">
    <source>
        <dbReference type="EMBL" id="EAR99913.2"/>
    </source>
</evidence>
<evidence type="ECO:0000256" key="6">
    <source>
        <dbReference type="ARBA" id="ARBA00023136"/>
    </source>
</evidence>
<accession>I7LVV8</accession>
<feature type="transmembrane region" description="Helical" evidence="8">
    <location>
        <begin position="155"/>
        <end position="179"/>
    </location>
</feature>
<gene>
    <name evidence="10" type="ORF">TTHERM_00663920</name>
</gene>
<proteinExistence type="predicted"/>
<dbReference type="InterPro" id="IPR018490">
    <property type="entry name" value="cNMP-bd_dom_sf"/>
</dbReference>
<feature type="compositionally biased region" description="Basic residues" evidence="7">
    <location>
        <begin position="1140"/>
        <end position="1149"/>
    </location>
</feature>
<dbReference type="GO" id="GO:0003254">
    <property type="term" value="P:regulation of membrane depolarization"/>
    <property type="evidence" value="ECO:0007669"/>
    <property type="project" value="TreeGrafter"/>
</dbReference>
<keyword evidence="3 8" id="KW-0812">Transmembrane</keyword>
<dbReference type="InParanoid" id="I7LVV8"/>
<dbReference type="SUPFAM" id="SSF81324">
    <property type="entry name" value="Voltage-gated potassium channels"/>
    <property type="match status" value="1"/>
</dbReference>
<feature type="region of interest" description="Disordered" evidence="7">
    <location>
        <begin position="761"/>
        <end position="816"/>
    </location>
</feature>
<dbReference type="GO" id="GO:0005249">
    <property type="term" value="F:voltage-gated potassium channel activity"/>
    <property type="evidence" value="ECO:0007669"/>
    <property type="project" value="TreeGrafter"/>
</dbReference>
<evidence type="ECO:0000313" key="11">
    <source>
        <dbReference type="Proteomes" id="UP000009168"/>
    </source>
</evidence>
<organism evidence="10 11">
    <name type="scientific">Tetrahymena thermophila (strain SB210)</name>
    <dbReference type="NCBI Taxonomy" id="312017"/>
    <lineage>
        <taxon>Eukaryota</taxon>
        <taxon>Sar</taxon>
        <taxon>Alveolata</taxon>
        <taxon>Ciliophora</taxon>
        <taxon>Intramacronucleata</taxon>
        <taxon>Oligohymenophorea</taxon>
        <taxon>Hymenostomatida</taxon>
        <taxon>Tetrahymenina</taxon>
        <taxon>Tetrahymenidae</taxon>
        <taxon>Tetrahymena</taxon>
    </lineage>
</organism>
<dbReference type="PANTHER" id="PTHR45689">
    <property type="entry name" value="I[[H]] CHANNEL, ISOFORM E"/>
    <property type="match status" value="1"/>
</dbReference>
<dbReference type="PANTHER" id="PTHR45689:SF5">
    <property type="entry name" value="I[[H]] CHANNEL, ISOFORM E"/>
    <property type="match status" value="1"/>
</dbReference>
<dbReference type="AlphaFoldDB" id="I7LVV8"/>
<dbReference type="CDD" id="cd00038">
    <property type="entry name" value="CAP_ED"/>
    <property type="match status" value="1"/>
</dbReference>
<dbReference type="GO" id="GO:0098855">
    <property type="term" value="C:HCN channel complex"/>
    <property type="evidence" value="ECO:0007669"/>
    <property type="project" value="TreeGrafter"/>
</dbReference>
<keyword evidence="5" id="KW-0406">Ion transport</keyword>
<dbReference type="InterPro" id="IPR014710">
    <property type="entry name" value="RmlC-like_jellyroll"/>
</dbReference>
<evidence type="ECO:0000256" key="3">
    <source>
        <dbReference type="ARBA" id="ARBA00022692"/>
    </source>
</evidence>
<feature type="transmembrane region" description="Helical" evidence="8">
    <location>
        <begin position="375"/>
        <end position="397"/>
    </location>
</feature>
<evidence type="ECO:0000256" key="8">
    <source>
        <dbReference type="SAM" id="Phobius"/>
    </source>
</evidence>
<evidence type="ECO:0000256" key="7">
    <source>
        <dbReference type="SAM" id="MobiDB-lite"/>
    </source>
</evidence>
<evidence type="ECO:0000256" key="2">
    <source>
        <dbReference type="ARBA" id="ARBA00022448"/>
    </source>
</evidence>
<dbReference type="PROSITE" id="PS50042">
    <property type="entry name" value="CNMP_BINDING_3"/>
    <property type="match status" value="1"/>
</dbReference>
<feature type="transmembrane region" description="Helical" evidence="8">
    <location>
        <begin position="344"/>
        <end position="363"/>
    </location>
</feature>
<feature type="region of interest" description="Disordered" evidence="7">
    <location>
        <begin position="1107"/>
        <end position="1158"/>
    </location>
</feature>
<dbReference type="EMBL" id="GG662634">
    <property type="protein sequence ID" value="EAR99913.2"/>
    <property type="molecule type" value="Genomic_DNA"/>
</dbReference>
<dbReference type="InterPro" id="IPR000595">
    <property type="entry name" value="cNMP-bd_dom"/>
</dbReference>
<sequence length="1158" mass="137585">MKSKYASINEPLVQLSGSSLEAEQMDYMIKKKDQQKNISIICENKNISDSSKNSSLYQNNLKSQDQRSDYVIERRLSSKKMSWRKRLVRFFTQSQEKNINYENPSNFFNQVIQDLSNDNIGFEQKGMKRYISGEKTQDIQNPSPYPMFNCESPYLIFWEILVYSQCVIYFFLIPLEIFFPDQVRNHQITQIFQLILISLLTINFFQVLNTSMYIHGELIKNRAVIFKKRIRNWQFFIDVICLTIIILDMLIQETRFPSFAIVFYLKITTIFRFDKKFLNLIQLMRRMKAGYLLIRLTCGIMFLCHIAACIYLKVGQYQLNGYSQDQIDDDKPQSWLAPYLKYPFFIQFLWALYWAVTTILTVGYGDITPKEPNEVVVTIICMLISCVIFAYCINSIWEILQDLKKKEVKYMEIMNAINRYMRDKSVNTQLKLKIRAYIQYYYKKQKSRDEGMEQVIISKLPPNLREELIYQSHIEIFEKVNWMKYFSEEFIKNLAFQIEEYHYPEREPIYCMGEDLDNEFNTQGLYFVKEGTVECYIPYSEGKTENAVFERQLVQENGYGIDTLKQQRKKNLGIPIKSLKKDIYLKNLVKNQHFGETSIFLNEQIPFSVKSVDFSTVYKISRKNFIETIKKFPDDYEIFCEIKDELEFRQYRKRFPKFNCEYCNKNTKIDNYQHQIIECPNIIPHICQRQQNIDFVKNQNEIQVRNKSFKRLKKRELHSIRNIYLIQSFAKRAAQNFGDYLLFDEISFSRSSFISQTSQQAILEKDDESENEDSQPIKPKKVRRNNHKFRTLTEDVSSPKVQSLQDQGDPFFSITNQDNLDIDQQHYYSEQEEYQDDIPISNKRYSQDFVAIISDEDTYGFSKNKTISSQQFKGHKQKDGKLINQYNKDQKQKQEDINIARNQSSQHNQNDQNKYSNIQGINVRKQKYSKQYFGSQVRLESSQQKLQQNAQTKSINVVSSEKQTQLVQETTTSNNVINQQQSIQNTIESYLAEIKQMIKNEIQKNKQQSQVLKQPQNYNSIKENQDTFGNHLIQTQQLNNLPNDAENYINQNRNQLNLNDNQQSIIDDQDLFIQEFDKMFKFKTYKTDYNYDIVIDKFKRQRKRVLKQTQRQNNGRRATQSKANLKSRKSSINTDLGFSKAKKNNKKDRTKNSQLNDL</sequence>
<reference evidence="11" key="1">
    <citation type="journal article" date="2006" name="PLoS Biol.">
        <title>Macronuclear genome sequence of the ciliate Tetrahymena thermophila, a model eukaryote.</title>
        <authorList>
            <person name="Eisen J.A."/>
            <person name="Coyne R.S."/>
            <person name="Wu M."/>
            <person name="Wu D."/>
            <person name="Thiagarajan M."/>
            <person name="Wortman J.R."/>
            <person name="Badger J.H."/>
            <person name="Ren Q."/>
            <person name="Amedeo P."/>
            <person name="Jones K.M."/>
            <person name="Tallon L.J."/>
            <person name="Delcher A.L."/>
            <person name="Salzberg S.L."/>
            <person name="Silva J.C."/>
            <person name="Haas B.J."/>
            <person name="Majoros W.H."/>
            <person name="Farzad M."/>
            <person name="Carlton J.M."/>
            <person name="Smith R.K. Jr."/>
            <person name="Garg J."/>
            <person name="Pearlman R.E."/>
            <person name="Karrer K.M."/>
            <person name="Sun L."/>
            <person name="Manning G."/>
            <person name="Elde N.C."/>
            <person name="Turkewitz A.P."/>
            <person name="Asai D.J."/>
            <person name="Wilkes D.E."/>
            <person name="Wang Y."/>
            <person name="Cai H."/>
            <person name="Collins K."/>
            <person name="Stewart B.A."/>
            <person name="Lee S.R."/>
            <person name="Wilamowska K."/>
            <person name="Weinberg Z."/>
            <person name="Ruzzo W.L."/>
            <person name="Wloga D."/>
            <person name="Gaertig J."/>
            <person name="Frankel J."/>
            <person name="Tsao C.-C."/>
            <person name="Gorovsky M.A."/>
            <person name="Keeling P.J."/>
            <person name="Waller R.F."/>
            <person name="Patron N.J."/>
            <person name="Cherry J.M."/>
            <person name="Stover N.A."/>
            <person name="Krieger C.J."/>
            <person name="del Toro C."/>
            <person name="Ryder H.F."/>
            <person name="Williamson S.C."/>
            <person name="Barbeau R.A."/>
            <person name="Hamilton E.P."/>
            <person name="Orias E."/>
        </authorList>
    </citation>
    <scope>NUCLEOTIDE SEQUENCE [LARGE SCALE GENOMIC DNA]</scope>
    <source>
        <strain evidence="11">SB210</strain>
    </source>
</reference>
<dbReference type="RefSeq" id="XP_001020158.2">
    <property type="nucleotide sequence ID" value="XM_001020158.2"/>
</dbReference>
<dbReference type="SUPFAM" id="SSF51206">
    <property type="entry name" value="cAMP-binding domain-like"/>
    <property type="match status" value="1"/>
</dbReference>
<protein>
    <submittedName>
        <fullName evidence="10">Cation channel family protein</fullName>
    </submittedName>
</protein>
<dbReference type="Gene3D" id="1.10.287.630">
    <property type="entry name" value="Helix hairpin bin"/>
    <property type="match status" value="1"/>
</dbReference>
<dbReference type="InterPro" id="IPR051413">
    <property type="entry name" value="K/Na_HCN_channel"/>
</dbReference>
<comment type="subcellular location">
    <subcellularLocation>
        <location evidence="1">Membrane</location>
        <topology evidence="1">Multi-pass membrane protein</topology>
    </subcellularLocation>
</comment>
<evidence type="ECO:0000256" key="1">
    <source>
        <dbReference type="ARBA" id="ARBA00004141"/>
    </source>
</evidence>
<feature type="transmembrane region" description="Helical" evidence="8">
    <location>
        <begin position="191"/>
        <end position="214"/>
    </location>
</feature>
<feature type="compositionally biased region" description="Basic residues" evidence="7">
    <location>
        <begin position="778"/>
        <end position="790"/>
    </location>
</feature>